<comment type="caution">
    <text evidence="2">The sequence shown here is derived from an EMBL/GenBank/DDBJ whole genome shotgun (WGS) entry which is preliminary data.</text>
</comment>
<dbReference type="EMBL" id="JAHRHJ020000011">
    <property type="protein sequence ID" value="KAH9296015.1"/>
    <property type="molecule type" value="Genomic_DNA"/>
</dbReference>
<evidence type="ECO:0000313" key="2">
    <source>
        <dbReference type="EMBL" id="KAH9296015.1"/>
    </source>
</evidence>
<evidence type="ECO:0000259" key="1">
    <source>
        <dbReference type="Pfam" id="PF24925"/>
    </source>
</evidence>
<dbReference type="Proteomes" id="UP000824469">
    <property type="component" value="Unassembled WGS sequence"/>
</dbReference>
<keyword evidence="3" id="KW-1185">Reference proteome</keyword>
<gene>
    <name evidence="2" type="ORF">KI387_039603</name>
</gene>
<name>A0AA38C9N3_TAXCH</name>
<dbReference type="AlphaFoldDB" id="A0AA38C9N3"/>
<feature type="non-terminal residue" evidence="2">
    <location>
        <position position="1"/>
    </location>
</feature>
<organism evidence="2 3">
    <name type="scientific">Taxus chinensis</name>
    <name type="common">Chinese yew</name>
    <name type="synonym">Taxus wallichiana var. chinensis</name>
    <dbReference type="NCBI Taxonomy" id="29808"/>
    <lineage>
        <taxon>Eukaryota</taxon>
        <taxon>Viridiplantae</taxon>
        <taxon>Streptophyta</taxon>
        <taxon>Embryophyta</taxon>
        <taxon>Tracheophyta</taxon>
        <taxon>Spermatophyta</taxon>
        <taxon>Pinopsida</taxon>
        <taxon>Pinidae</taxon>
        <taxon>Conifers II</taxon>
        <taxon>Cupressales</taxon>
        <taxon>Taxaceae</taxon>
        <taxon>Taxus</taxon>
    </lineage>
</organism>
<sequence>GPEKKVIDRLQTVNDKVNTLCFSVLEIEQHFPALSTAINKIEISHSDKSSISSGGQGSSPDWSKAITWAQVTSMPSPFRQQKEGESDKKIGMARLTEEAAESFMDTAESSTPPLQVRKHDKDITGIIANGFVGILKEWWNVVPERMKDQIINGQGAEGTERVGGGTASLTAAIIAEFIGTVDDEKRLCTLEFLRAQLCDMSKVKEYQCYMQKLLYNSGTPFNSTMKLSRDCPKKGHQASAKAKVSFALEHSFNEDEYVLISNTESYESDVEFFELTIAANQVSASSSEDEFSDSDQGYDSLPSFHCSMIRSSYEHPFIAPSSIVLKQKLNSLQQELSKCPPHMVNRHYSLQAQIYELKE</sequence>
<feature type="domain" description="DUF7746" evidence="1">
    <location>
        <begin position="118"/>
        <end position="156"/>
    </location>
</feature>
<evidence type="ECO:0000313" key="3">
    <source>
        <dbReference type="Proteomes" id="UP000824469"/>
    </source>
</evidence>
<proteinExistence type="predicted"/>
<accession>A0AA38C9N3</accession>
<dbReference type="Pfam" id="PF24925">
    <property type="entry name" value="DUF7746"/>
    <property type="match status" value="1"/>
</dbReference>
<reference evidence="2 3" key="1">
    <citation type="journal article" date="2021" name="Nat. Plants">
        <title>The Taxus genome provides insights into paclitaxel biosynthesis.</title>
        <authorList>
            <person name="Xiong X."/>
            <person name="Gou J."/>
            <person name="Liao Q."/>
            <person name="Li Y."/>
            <person name="Zhou Q."/>
            <person name="Bi G."/>
            <person name="Li C."/>
            <person name="Du R."/>
            <person name="Wang X."/>
            <person name="Sun T."/>
            <person name="Guo L."/>
            <person name="Liang H."/>
            <person name="Lu P."/>
            <person name="Wu Y."/>
            <person name="Zhang Z."/>
            <person name="Ro D.K."/>
            <person name="Shang Y."/>
            <person name="Huang S."/>
            <person name="Yan J."/>
        </authorList>
    </citation>
    <scope>NUCLEOTIDE SEQUENCE [LARGE SCALE GENOMIC DNA]</scope>
    <source>
        <strain evidence="2">Ta-2019</strain>
    </source>
</reference>
<protein>
    <recommendedName>
        <fullName evidence="1">DUF7746 domain-containing protein</fullName>
    </recommendedName>
</protein>
<dbReference type="InterPro" id="IPR056648">
    <property type="entry name" value="DUF7746"/>
</dbReference>